<evidence type="ECO:0000313" key="3">
    <source>
        <dbReference type="EMBL" id="CAB0040971.1"/>
    </source>
</evidence>
<feature type="region of interest" description="Disordered" evidence="1">
    <location>
        <begin position="561"/>
        <end position="593"/>
    </location>
</feature>
<gene>
    <name evidence="3" type="ORF">TBRA_LOCUS12661</name>
</gene>
<feature type="compositionally biased region" description="Polar residues" evidence="1">
    <location>
        <begin position="576"/>
        <end position="593"/>
    </location>
</feature>
<reference evidence="3 4" key="1">
    <citation type="submission" date="2020-02" db="EMBL/GenBank/DDBJ databases">
        <authorList>
            <person name="Ferguson B K."/>
        </authorList>
    </citation>
    <scope>NUCLEOTIDE SEQUENCE [LARGE SCALE GENOMIC DNA]</scope>
</reference>
<organism evidence="3 4">
    <name type="scientific">Trichogramma brassicae</name>
    <dbReference type="NCBI Taxonomy" id="86971"/>
    <lineage>
        <taxon>Eukaryota</taxon>
        <taxon>Metazoa</taxon>
        <taxon>Ecdysozoa</taxon>
        <taxon>Arthropoda</taxon>
        <taxon>Hexapoda</taxon>
        <taxon>Insecta</taxon>
        <taxon>Pterygota</taxon>
        <taxon>Neoptera</taxon>
        <taxon>Endopterygota</taxon>
        <taxon>Hymenoptera</taxon>
        <taxon>Apocrita</taxon>
        <taxon>Proctotrupomorpha</taxon>
        <taxon>Chalcidoidea</taxon>
        <taxon>Trichogrammatidae</taxon>
        <taxon>Trichogramma</taxon>
    </lineage>
</organism>
<feature type="chain" id="PRO_5026175316" evidence="2">
    <location>
        <begin position="22"/>
        <end position="593"/>
    </location>
</feature>
<feature type="region of interest" description="Disordered" evidence="1">
    <location>
        <begin position="118"/>
        <end position="193"/>
    </location>
</feature>
<dbReference type="OrthoDB" id="10335788at2759"/>
<keyword evidence="2" id="KW-0732">Signal</keyword>
<feature type="compositionally biased region" description="Low complexity" evidence="1">
    <location>
        <begin position="124"/>
        <end position="141"/>
    </location>
</feature>
<name>A0A6H5IRK0_9HYME</name>
<evidence type="ECO:0000256" key="2">
    <source>
        <dbReference type="SAM" id="SignalP"/>
    </source>
</evidence>
<dbReference type="AlphaFoldDB" id="A0A6H5IRK0"/>
<dbReference type="EMBL" id="CADCXV010001078">
    <property type="protein sequence ID" value="CAB0040971.1"/>
    <property type="molecule type" value="Genomic_DNA"/>
</dbReference>
<feature type="signal peptide" evidence="2">
    <location>
        <begin position="1"/>
        <end position="21"/>
    </location>
</feature>
<dbReference type="Proteomes" id="UP000479190">
    <property type="component" value="Unassembled WGS sequence"/>
</dbReference>
<evidence type="ECO:0000313" key="4">
    <source>
        <dbReference type="Proteomes" id="UP000479190"/>
    </source>
</evidence>
<protein>
    <submittedName>
        <fullName evidence="3">Uncharacterized protein</fullName>
    </submittedName>
</protein>
<evidence type="ECO:0000256" key="1">
    <source>
        <dbReference type="SAM" id="MobiDB-lite"/>
    </source>
</evidence>
<keyword evidence="4" id="KW-1185">Reference proteome</keyword>
<feature type="region of interest" description="Disordered" evidence="1">
    <location>
        <begin position="93"/>
        <end position="112"/>
    </location>
</feature>
<sequence>MARLQSLLVFSIYSIISIVASDQNFEPFKVLEFDDFIKNLNKRNEQLGSNSDIVNYDPKNLETRQKVDQTKEFAVEDFVKGLEQRIDATKNLGRKEAARDKASTKEPDCCDEPKKIIIDQNNHEPSPNQESNQESNENQENLSGIDSREIFEDDTADTYSRIQKRKIKKNKSSNKNHKSRQAKKYYSRNKCDDRSSRGIASNCPDFGLDKNLNLIASSKSRFIARTELIANRIASTATNLALRRGRFLSCLFKPFCDCMSAAKCTSNNPTASQLVNAAASAAAAADAAADAAAAVGAKRDVEIAAAGATASKLDTSVSAGGVSIGSSLDTASETGAKLSVGDGSVSSSFASSSGIASDLHVGTGLASGLGLGLGLGSDSLLGTRRNLLNQFNGCSEIERRMIMDDAIEEAAHMIRSMALDSRAAHAGPRARQMLQQDRDFDRRVLGLAIDLVNKVTDGVPGAIRYRSVDEYLNAPRHYDPAYIDEELGMGPHGGHLDELDYVNQALGGHDDPYGPGPDRYGGGHNRHNYDMYDDYPAGPLPAPPVAHPADAQHLHHDRYARANSKNQRRFDRSPYISRSLQTRQGQQRRFNVK</sequence>
<proteinExistence type="predicted"/>
<feature type="compositionally biased region" description="Basic residues" evidence="1">
    <location>
        <begin position="162"/>
        <end position="187"/>
    </location>
</feature>
<accession>A0A6H5IRK0</accession>